<reference evidence="1" key="1">
    <citation type="submission" date="2021-08" db="EMBL/GenBank/DDBJ databases">
        <title>The first chromosome-level gecko genome reveals the dynamic sex chromosomes of Neotropical dwarf geckos (Sphaerodactylidae: Sphaerodactylus).</title>
        <authorList>
            <person name="Pinto B.J."/>
            <person name="Keating S.E."/>
            <person name="Gamble T."/>
        </authorList>
    </citation>
    <scope>NUCLEOTIDE SEQUENCE</scope>
    <source>
        <strain evidence="1">TG3544</strain>
    </source>
</reference>
<accession>A0ACB8FQF5</accession>
<sequence>MQPTSLFLPPSQYYKDWRCYQNEGHGSNWINSRMSSGPFVSNQWQKTVSTTVNGTCLKGKIQTSACINWEQMSTLEILFRGCVSCLHFFNLFKKPGVYGWRI</sequence>
<gene>
    <name evidence="1" type="ORF">K3G42_024828</name>
</gene>
<proteinExistence type="predicted"/>
<dbReference type="Proteomes" id="UP000827872">
    <property type="component" value="Linkage Group LG06"/>
</dbReference>
<organism evidence="1 2">
    <name type="scientific">Sphaerodactylus townsendi</name>
    <dbReference type="NCBI Taxonomy" id="933632"/>
    <lineage>
        <taxon>Eukaryota</taxon>
        <taxon>Metazoa</taxon>
        <taxon>Chordata</taxon>
        <taxon>Craniata</taxon>
        <taxon>Vertebrata</taxon>
        <taxon>Euteleostomi</taxon>
        <taxon>Lepidosauria</taxon>
        <taxon>Squamata</taxon>
        <taxon>Bifurcata</taxon>
        <taxon>Gekkota</taxon>
        <taxon>Sphaerodactylidae</taxon>
        <taxon>Sphaerodactylus</taxon>
    </lineage>
</organism>
<evidence type="ECO:0000313" key="2">
    <source>
        <dbReference type="Proteomes" id="UP000827872"/>
    </source>
</evidence>
<name>A0ACB8FQF5_9SAUR</name>
<comment type="caution">
    <text evidence="1">The sequence shown here is derived from an EMBL/GenBank/DDBJ whole genome shotgun (WGS) entry which is preliminary data.</text>
</comment>
<evidence type="ECO:0000313" key="1">
    <source>
        <dbReference type="EMBL" id="KAH8007646.1"/>
    </source>
</evidence>
<protein>
    <submittedName>
        <fullName evidence="1">Uncharacterized protein</fullName>
    </submittedName>
</protein>
<dbReference type="EMBL" id="CM037619">
    <property type="protein sequence ID" value="KAH8007646.1"/>
    <property type="molecule type" value="Genomic_DNA"/>
</dbReference>
<keyword evidence="2" id="KW-1185">Reference proteome</keyword>